<keyword evidence="2 10" id="KW-0444">Lipid biosynthesis</keyword>
<dbReference type="GO" id="GO:0042761">
    <property type="term" value="P:very long-chain fatty acid biosynthetic process"/>
    <property type="evidence" value="ECO:0007669"/>
    <property type="project" value="TreeGrafter"/>
</dbReference>
<comment type="subcellular location">
    <subcellularLocation>
        <location evidence="1">Membrane</location>
        <topology evidence="1">Multi-pass membrane protein</topology>
    </subcellularLocation>
</comment>
<feature type="transmembrane region" description="Helical" evidence="10">
    <location>
        <begin position="189"/>
        <end position="209"/>
    </location>
</feature>
<evidence type="ECO:0000256" key="10">
    <source>
        <dbReference type="RuleBase" id="RU361115"/>
    </source>
</evidence>
<evidence type="ECO:0000313" key="12">
    <source>
        <dbReference type="Proteomes" id="UP001054945"/>
    </source>
</evidence>
<evidence type="ECO:0000256" key="8">
    <source>
        <dbReference type="ARBA" id="ARBA00023136"/>
    </source>
</evidence>
<protein>
    <recommendedName>
        <fullName evidence="10">Elongation of very long chain fatty acids protein</fullName>
        <ecNumber evidence="10">2.3.1.199</ecNumber>
    </recommendedName>
    <alternativeName>
        <fullName evidence="10">Very-long-chain 3-oxoacyl-CoA synthase</fullName>
    </alternativeName>
</protein>
<feature type="transmembrane region" description="Helical" evidence="10">
    <location>
        <begin position="12"/>
        <end position="31"/>
    </location>
</feature>
<keyword evidence="9 10" id="KW-0275">Fatty acid biosynthesis</keyword>
<organism evidence="11 12">
    <name type="scientific">Caerostris extrusa</name>
    <name type="common">Bark spider</name>
    <name type="synonym">Caerostris bankana</name>
    <dbReference type="NCBI Taxonomy" id="172846"/>
    <lineage>
        <taxon>Eukaryota</taxon>
        <taxon>Metazoa</taxon>
        <taxon>Ecdysozoa</taxon>
        <taxon>Arthropoda</taxon>
        <taxon>Chelicerata</taxon>
        <taxon>Arachnida</taxon>
        <taxon>Araneae</taxon>
        <taxon>Araneomorphae</taxon>
        <taxon>Entelegynae</taxon>
        <taxon>Araneoidea</taxon>
        <taxon>Araneidae</taxon>
        <taxon>Caerostris</taxon>
    </lineage>
</organism>
<dbReference type="InterPro" id="IPR002076">
    <property type="entry name" value="ELO_fam"/>
</dbReference>
<keyword evidence="4 10" id="KW-0812">Transmembrane</keyword>
<feature type="transmembrane region" description="Helical" evidence="10">
    <location>
        <begin position="131"/>
        <end position="149"/>
    </location>
</feature>
<proteinExistence type="inferred from homology"/>
<dbReference type="EMBL" id="BPLR01002649">
    <property type="protein sequence ID" value="GIX76096.1"/>
    <property type="molecule type" value="Genomic_DNA"/>
</dbReference>
<evidence type="ECO:0000256" key="4">
    <source>
        <dbReference type="ARBA" id="ARBA00022692"/>
    </source>
</evidence>
<evidence type="ECO:0000256" key="9">
    <source>
        <dbReference type="ARBA" id="ARBA00023160"/>
    </source>
</evidence>
<dbReference type="GO" id="GO:0005789">
    <property type="term" value="C:endoplasmic reticulum membrane"/>
    <property type="evidence" value="ECO:0007669"/>
    <property type="project" value="TreeGrafter"/>
</dbReference>
<keyword evidence="12" id="KW-1185">Reference proteome</keyword>
<evidence type="ECO:0000313" key="11">
    <source>
        <dbReference type="EMBL" id="GIX76096.1"/>
    </source>
</evidence>
<keyword evidence="5 10" id="KW-0276">Fatty acid metabolism</keyword>
<dbReference type="PANTHER" id="PTHR11157">
    <property type="entry name" value="FATTY ACID ACYL TRANSFERASE-RELATED"/>
    <property type="match status" value="1"/>
</dbReference>
<comment type="similarity">
    <text evidence="10">Belongs to the ELO family.</text>
</comment>
<dbReference type="Proteomes" id="UP001054945">
    <property type="component" value="Unassembled WGS sequence"/>
</dbReference>
<feature type="transmembrane region" description="Helical" evidence="10">
    <location>
        <begin position="155"/>
        <end position="177"/>
    </location>
</feature>
<comment type="catalytic activity">
    <reaction evidence="10">
        <text>a very-long-chain acyl-CoA + malonyl-CoA + H(+) = a very-long-chain 3-oxoacyl-CoA + CO2 + CoA</text>
        <dbReference type="Rhea" id="RHEA:32727"/>
        <dbReference type="ChEBI" id="CHEBI:15378"/>
        <dbReference type="ChEBI" id="CHEBI:16526"/>
        <dbReference type="ChEBI" id="CHEBI:57287"/>
        <dbReference type="ChEBI" id="CHEBI:57384"/>
        <dbReference type="ChEBI" id="CHEBI:90725"/>
        <dbReference type="ChEBI" id="CHEBI:90736"/>
        <dbReference type="EC" id="2.3.1.199"/>
    </reaction>
</comment>
<keyword evidence="3 10" id="KW-0808">Transferase</keyword>
<evidence type="ECO:0000256" key="5">
    <source>
        <dbReference type="ARBA" id="ARBA00022832"/>
    </source>
</evidence>
<dbReference type="Pfam" id="PF01151">
    <property type="entry name" value="ELO"/>
    <property type="match status" value="1"/>
</dbReference>
<keyword evidence="7 10" id="KW-0443">Lipid metabolism</keyword>
<dbReference type="EC" id="2.3.1.199" evidence="10"/>
<name>A0AAV4MUG3_CAEEX</name>
<dbReference type="PANTHER" id="PTHR11157:SF69">
    <property type="entry name" value="ELONGATION OF VERY LONG CHAIN FATTY ACIDS PROTEIN 7"/>
    <property type="match status" value="1"/>
</dbReference>
<dbReference type="PROSITE" id="PS01188">
    <property type="entry name" value="ELO"/>
    <property type="match status" value="1"/>
</dbReference>
<dbReference type="GO" id="GO:0009922">
    <property type="term" value="F:fatty acid elongase activity"/>
    <property type="evidence" value="ECO:0007669"/>
    <property type="project" value="UniProtKB-EC"/>
</dbReference>
<evidence type="ECO:0000256" key="6">
    <source>
        <dbReference type="ARBA" id="ARBA00022989"/>
    </source>
</evidence>
<feature type="transmembrane region" description="Helical" evidence="10">
    <location>
        <begin position="221"/>
        <end position="242"/>
    </location>
</feature>
<evidence type="ECO:0000256" key="3">
    <source>
        <dbReference type="ARBA" id="ARBA00022679"/>
    </source>
</evidence>
<evidence type="ECO:0000256" key="7">
    <source>
        <dbReference type="ARBA" id="ARBA00023098"/>
    </source>
</evidence>
<dbReference type="InterPro" id="IPR030457">
    <property type="entry name" value="ELO_CS"/>
</dbReference>
<keyword evidence="6 10" id="KW-1133">Transmembrane helix</keyword>
<feature type="transmembrane region" description="Helical" evidence="10">
    <location>
        <begin position="52"/>
        <end position="76"/>
    </location>
</feature>
<keyword evidence="8 10" id="KW-0472">Membrane</keyword>
<dbReference type="AlphaFoldDB" id="A0AAV4MUG3"/>
<evidence type="ECO:0000256" key="2">
    <source>
        <dbReference type="ARBA" id="ARBA00022516"/>
    </source>
</evidence>
<dbReference type="GO" id="GO:0019367">
    <property type="term" value="P:fatty acid elongation, saturated fatty acid"/>
    <property type="evidence" value="ECO:0007669"/>
    <property type="project" value="TreeGrafter"/>
</dbReference>
<comment type="caution">
    <text evidence="11">The sequence shown here is derived from an EMBL/GenBank/DDBJ whole genome shotgun (WGS) entry which is preliminary data.</text>
</comment>
<gene>
    <name evidence="11" type="primary">Elovl7</name>
    <name evidence="11" type="ORF">CEXT_460941</name>
</gene>
<dbReference type="GO" id="GO:0034626">
    <property type="term" value="P:fatty acid elongation, polyunsaturated fatty acid"/>
    <property type="evidence" value="ECO:0007669"/>
    <property type="project" value="TreeGrafter"/>
</dbReference>
<accession>A0AAV4MUG3</accession>
<evidence type="ECO:0000256" key="1">
    <source>
        <dbReference type="ARBA" id="ARBA00004141"/>
    </source>
</evidence>
<dbReference type="GO" id="GO:0034625">
    <property type="term" value="P:fatty acid elongation, monounsaturated fatty acid"/>
    <property type="evidence" value="ECO:0007669"/>
    <property type="project" value="TreeGrafter"/>
</dbReference>
<sequence>MLIADPRMAEYPLMKSVHLTVVFSGLYLLFIKVIGPQLMKSREPYSLRHLMIVYNIFLVIVNLWICTTIVTSGWLTTYNWRCEPIDTSRDPIPMRVVLACWVFYISKIMEYTDTIIFCLRKKQSQINFLHVFHHSSVPITAWLGVSYGPGGYNTIFPIANTFVHVWMYLYYGLAAIGPEVQKYLWWKKYLTRLQLVQFVFVYLYFLQLALFAPKSCKVSPFLIWISLGQAIIYFGLFMNFYFKSYKRKTPKQDIEDSLKHENGHVISKNKGE</sequence>
<reference evidence="11 12" key="1">
    <citation type="submission" date="2021-06" db="EMBL/GenBank/DDBJ databases">
        <title>Caerostris extrusa draft genome.</title>
        <authorList>
            <person name="Kono N."/>
            <person name="Arakawa K."/>
        </authorList>
    </citation>
    <scope>NUCLEOTIDE SEQUENCE [LARGE SCALE GENOMIC DNA]</scope>
</reference>
<dbReference type="GO" id="GO:0030148">
    <property type="term" value="P:sphingolipid biosynthetic process"/>
    <property type="evidence" value="ECO:0007669"/>
    <property type="project" value="TreeGrafter"/>
</dbReference>